<dbReference type="GO" id="GO:0009073">
    <property type="term" value="P:aromatic amino acid family biosynthetic process"/>
    <property type="evidence" value="ECO:0007669"/>
    <property type="project" value="UniProtKB-KW"/>
</dbReference>
<evidence type="ECO:0000313" key="12">
    <source>
        <dbReference type="Proteomes" id="UP000027778"/>
    </source>
</evidence>
<dbReference type="GO" id="GO:0009423">
    <property type="term" value="P:chorismate biosynthetic process"/>
    <property type="evidence" value="ECO:0007669"/>
    <property type="project" value="UniProtKB-UniRule"/>
</dbReference>
<feature type="binding site" evidence="9">
    <location>
        <position position="23"/>
    </location>
    <ligand>
        <name>3-phosphoshikimate</name>
        <dbReference type="ChEBI" id="CHEBI:145989"/>
    </ligand>
</feature>
<feature type="active site" description="Proton acceptor" evidence="9">
    <location>
        <position position="316"/>
    </location>
</feature>
<dbReference type="InterPro" id="IPR013792">
    <property type="entry name" value="RNA3'P_cycl/enolpyr_Trfase_a/b"/>
</dbReference>
<dbReference type="InterPro" id="IPR036968">
    <property type="entry name" value="Enolpyruvate_Tfrase_sf"/>
</dbReference>
<dbReference type="GO" id="GO:0003866">
    <property type="term" value="F:3-phosphoshikimate 1-carboxyvinyltransferase activity"/>
    <property type="evidence" value="ECO:0007669"/>
    <property type="project" value="UniProtKB-UniRule"/>
</dbReference>
<feature type="domain" description="Enolpyruvate transferase" evidence="10">
    <location>
        <begin position="11"/>
        <end position="424"/>
    </location>
</feature>
<dbReference type="eggNOG" id="COG0128">
    <property type="taxonomic scope" value="Bacteria"/>
</dbReference>
<feature type="binding site" evidence="9">
    <location>
        <position position="24"/>
    </location>
    <ligand>
        <name>3-phosphoshikimate</name>
        <dbReference type="ChEBI" id="CHEBI:145989"/>
    </ligand>
</feature>
<feature type="binding site" evidence="9">
    <location>
        <position position="389"/>
    </location>
    <ligand>
        <name>phosphoenolpyruvate</name>
        <dbReference type="ChEBI" id="CHEBI:58702"/>
    </ligand>
</feature>
<dbReference type="HAMAP" id="MF_00210">
    <property type="entry name" value="EPSP_synth"/>
    <property type="match status" value="1"/>
</dbReference>
<evidence type="ECO:0000256" key="6">
    <source>
        <dbReference type="ARBA" id="ARBA00022679"/>
    </source>
</evidence>
<dbReference type="PROSITE" id="PS00885">
    <property type="entry name" value="EPSP_SYNTHASE_2"/>
    <property type="match status" value="1"/>
</dbReference>
<comment type="similarity">
    <text evidence="3 9">Belongs to the EPSP synthase family.</text>
</comment>
<feature type="binding site" evidence="9">
    <location>
        <position position="168"/>
    </location>
    <ligand>
        <name>3-phosphoshikimate</name>
        <dbReference type="ChEBI" id="CHEBI:145989"/>
    </ligand>
</feature>
<dbReference type="NCBIfam" id="TIGR01356">
    <property type="entry name" value="aroA"/>
    <property type="match status" value="1"/>
</dbReference>
<comment type="subunit">
    <text evidence="9">Monomer.</text>
</comment>
<evidence type="ECO:0000256" key="4">
    <source>
        <dbReference type="ARBA" id="ARBA00022490"/>
    </source>
</evidence>
<evidence type="ECO:0000256" key="2">
    <source>
        <dbReference type="ARBA" id="ARBA00004811"/>
    </source>
</evidence>
<proteinExistence type="inferred from homology"/>
<feature type="binding site" evidence="9">
    <location>
        <position position="95"/>
    </location>
    <ligand>
        <name>phosphoenolpyruvate</name>
        <dbReference type="ChEBI" id="CHEBI:58702"/>
    </ligand>
</feature>
<comment type="caution">
    <text evidence="11">The sequence shown here is derived from an EMBL/GenBank/DDBJ whole genome shotgun (WGS) entry which is preliminary data.</text>
</comment>
<keyword evidence="4 9" id="KW-0963">Cytoplasm</keyword>
<keyword evidence="5 9" id="KW-0028">Amino-acid biosynthesis</keyword>
<dbReference type="SUPFAM" id="SSF55205">
    <property type="entry name" value="EPT/RTPC-like"/>
    <property type="match status" value="1"/>
</dbReference>
<dbReference type="FunFam" id="3.65.10.10:FF:000006">
    <property type="entry name" value="3-phosphoshikimate 1-carboxyvinyltransferase"/>
    <property type="match status" value="1"/>
</dbReference>
<feature type="binding site" evidence="9">
    <location>
        <position position="170"/>
    </location>
    <ligand>
        <name>3-phosphoshikimate</name>
        <dbReference type="ChEBI" id="CHEBI:145989"/>
    </ligand>
</feature>
<organism evidence="11 12">
    <name type="scientific">Bacillus gaemokensis</name>
    <dbReference type="NCBI Taxonomy" id="574375"/>
    <lineage>
        <taxon>Bacteria</taxon>
        <taxon>Bacillati</taxon>
        <taxon>Bacillota</taxon>
        <taxon>Bacilli</taxon>
        <taxon>Bacillales</taxon>
        <taxon>Bacillaceae</taxon>
        <taxon>Bacillus</taxon>
        <taxon>Bacillus cereus group</taxon>
    </lineage>
</organism>
<dbReference type="InterPro" id="IPR001986">
    <property type="entry name" value="Enolpyruvate_Tfrase_dom"/>
</dbReference>
<dbReference type="PIRSF" id="PIRSF000505">
    <property type="entry name" value="EPSPS"/>
    <property type="match status" value="1"/>
</dbReference>
<comment type="function">
    <text evidence="1 9">Catalyzes the transfer of the enolpyruvyl moiety of phosphoenolpyruvate (PEP) to the 5-hydroxyl of shikimate-3-phosphate (S3P) to produce enolpyruvyl shikimate-3-phosphate and inorganic phosphate.</text>
</comment>
<dbReference type="RefSeq" id="WP_033676549.1">
    <property type="nucleotide sequence ID" value="NZ_JOTM01000023.1"/>
</dbReference>
<dbReference type="PROSITE" id="PS00104">
    <property type="entry name" value="EPSP_SYNTHASE_1"/>
    <property type="match status" value="1"/>
</dbReference>
<dbReference type="Proteomes" id="UP000027778">
    <property type="component" value="Unassembled WGS sequence"/>
</dbReference>
<evidence type="ECO:0000313" key="11">
    <source>
        <dbReference type="EMBL" id="KEK22899.1"/>
    </source>
</evidence>
<feature type="binding site" evidence="9">
    <location>
        <position position="347"/>
    </location>
    <ligand>
        <name>phosphoenolpyruvate</name>
        <dbReference type="ChEBI" id="CHEBI:58702"/>
    </ligand>
</feature>
<dbReference type="Pfam" id="PF00275">
    <property type="entry name" value="EPSP_synthase"/>
    <property type="match status" value="1"/>
</dbReference>
<dbReference type="UniPathway" id="UPA00053">
    <property type="reaction ID" value="UER00089"/>
</dbReference>
<evidence type="ECO:0000256" key="3">
    <source>
        <dbReference type="ARBA" id="ARBA00009948"/>
    </source>
</evidence>
<evidence type="ECO:0000256" key="9">
    <source>
        <dbReference type="HAMAP-Rule" id="MF_00210"/>
    </source>
</evidence>
<accession>A0A073K6K9</accession>
<evidence type="ECO:0000256" key="7">
    <source>
        <dbReference type="ARBA" id="ARBA00023141"/>
    </source>
</evidence>
<evidence type="ECO:0000256" key="1">
    <source>
        <dbReference type="ARBA" id="ARBA00002174"/>
    </source>
</evidence>
<dbReference type="PANTHER" id="PTHR21090">
    <property type="entry name" value="AROM/DEHYDROQUINATE SYNTHASE"/>
    <property type="match status" value="1"/>
</dbReference>
<dbReference type="GO" id="GO:0005737">
    <property type="term" value="C:cytoplasm"/>
    <property type="evidence" value="ECO:0007669"/>
    <property type="project" value="UniProtKB-SubCell"/>
</dbReference>
<evidence type="ECO:0000256" key="5">
    <source>
        <dbReference type="ARBA" id="ARBA00022605"/>
    </source>
</evidence>
<keyword evidence="7 9" id="KW-0057">Aromatic amino acid biosynthesis</keyword>
<sequence length="434" mass="45785">MKEQTIQNVKSGLQGTITIPGDKSISHRAVMFGAIAKGKTTIKGFLPGADCLSTIACFKEMGVEITQNGDEVVVIGKGLEGLQEPKSVLDVGNSGTTIRLISGILVNTPFHSCIQGDSSIGKRPMKRVTNPLRLMGAKIDGREDGTFTPLTIRGGNLKAIDYISPVASAQVKSAVLLAGLRAEGVTAVTEPHISRDHTERMLEAFGVTVTREEKTVKIAGGQQLIGTDIQIPGDISSAAFFLAAGAVIPNSKIVLQNVGMNPTRTGVIDALIKMGAKLEIHPINKDASEPAANMTIETSSLQGIEIGGDIIPRLIDEIPIIALAATQAEGITVIKDAHELKVKETNRIDTVVAELTKLGARIEATDDGMIIYGKSALKGNKVNSHGDHRIGMMLAIAGSLADGETIIADAEAVGVSYPTFFNELSKLQIELDKA</sequence>
<dbReference type="OrthoDB" id="9809920at2"/>
<keyword evidence="6 9" id="KW-0808">Transferase</keyword>
<dbReference type="CDD" id="cd01556">
    <property type="entry name" value="EPSP_synthase"/>
    <property type="match status" value="1"/>
</dbReference>
<feature type="binding site" evidence="9">
    <location>
        <position position="343"/>
    </location>
    <ligand>
        <name>3-phosphoshikimate</name>
        <dbReference type="ChEBI" id="CHEBI:145989"/>
    </ligand>
</feature>
<feature type="binding site" evidence="9">
    <location>
        <position position="23"/>
    </location>
    <ligand>
        <name>phosphoenolpyruvate</name>
        <dbReference type="ChEBI" id="CHEBI:58702"/>
    </ligand>
</feature>
<dbReference type="Gene3D" id="3.65.10.10">
    <property type="entry name" value="Enolpyruvate transferase domain"/>
    <property type="match status" value="2"/>
</dbReference>
<feature type="binding site" evidence="9">
    <location>
        <position position="28"/>
    </location>
    <ligand>
        <name>3-phosphoshikimate</name>
        <dbReference type="ChEBI" id="CHEBI:145989"/>
    </ligand>
</feature>
<comment type="subcellular location">
    <subcellularLocation>
        <location evidence="9">Cytoplasm</location>
    </subcellularLocation>
</comment>
<dbReference type="AlphaFoldDB" id="A0A073K6K9"/>
<keyword evidence="12" id="KW-1185">Reference proteome</keyword>
<name>A0A073K6K9_9BACI</name>
<comment type="pathway">
    <text evidence="2 9">Metabolic intermediate biosynthesis; chorismate biosynthesis; chorismate from D-erythrose 4-phosphate and phosphoenolpyruvate: step 6/7.</text>
</comment>
<gene>
    <name evidence="9" type="primary">aroA</name>
    <name evidence="11" type="ORF">BAGA_15330</name>
</gene>
<dbReference type="EMBL" id="JOTM01000023">
    <property type="protein sequence ID" value="KEK22899.1"/>
    <property type="molecule type" value="Genomic_DNA"/>
</dbReference>
<protein>
    <recommendedName>
        <fullName evidence="9">3-phosphoshikimate 1-carboxyvinyltransferase</fullName>
        <ecNumber evidence="9">2.5.1.19</ecNumber>
    </recommendedName>
    <alternativeName>
        <fullName evidence="9">5-enolpyruvylshikimate-3-phosphate synthase</fullName>
        <shortName evidence="9">EPSP synthase</shortName>
        <shortName evidence="9">EPSPS</shortName>
    </alternativeName>
</protein>
<feature type="binding site" evidence="9">
    <location>
        <position position="316"/>
    </location>
    <ligand>
        <name>3-phosphoshikimate</name>
        <dbReference type="ChEBI" id="CHEBI:145989"/>
    </ligand>
</feature>
<reference evidence="11 12" key="1">
    <citation type="submission" date="2014-06" db="EMBL/GenBank/DDBJ databases">
        <title>Draft genome sequence of Bacillus gaemokensis JCM 15801 (MCCC 1A00707).</title>
        <authorList>
            <person name="Lai Q."/>
            <person name="Liu Y."/>
            <person name="Shao Z."/>
        </authorList>
    </citation>
    <scope>NUCLEOTIDE SEQUENCE [LARGE SCALE GENOMIC DNA]</scope>
    <source>
        <strain evidence="11 12">JCM 15801</strain>
    </source>
</reference>
<dbReference type="STRING" id="574375.AZF08_09945"/>
<dbReference type="FunFam" id="3.65.10.10:FF:000005">
    <property type="entry name" value="3-phosphoshikimate 1-carboxyvinyltransferase"/>
    <property type="match status" value="1"/>
</dbReference>
<dbReference type="GO" id="GO:0008652">
    <property type="term" value="P:amino acid biosynthetic process"/>
    <property type="evidence" value="ECO:0007669"/>
    <property type="project" value="UniProtKB-KW"/>
</dbReference>
<dbReference type="PANTHER" id="PTHR21090:SF5">
    <property type="entry name" value="PENTAFUNCTIONAL AROM POLYPEPTIDE"/>
    <property type="match status" value="1"/>
</dbReference>
<dbReference type="EC" id="2.5.1.19" evidence="9"/>
<evidence type="ECO:0000256" key="8">
    <source>
        <dbReference type="ARBA" id="ARBA00044633"/>
    </source>
</evidence>
<feature type="binding site" evidence="9">
    <location>
        <position position="123"/>
    </location>
    <ligand>
        <name>phosphoenolpyruvate</name>
        <dbReference type="ChEBI" id="CHEBI:58702"/>
    </ligand>
</feature>
<feature type="binding site" evidence="9">
    <location>
        <position position="170"/>
    </location>
    <ligand>
        <name>phosphoenolpyruvate</name>
        <dbReference type="ChEBI" id="CHEBI:58702"/>
    </ligand>
</feature>
<comment type="catalytic activity">
    <reaction evidence="8">
        <text>3-phosphoshikimate + phosphoenolpyruvate = 5-O-(1-carboxyvinyl)-3-phosphoshikimate + phosphate</text>
        <dbReference type="Rhea" id="RHEA:21256"/>
        <dbReference type="ChEBI" id="CHEBI:43474"/>
        <dbReference type="ChEBI" id="CHEBI:57701"/>
        <dbReference type="ChEBI" id="CHEBI:58702"/>
        <dbReference type="ChEBI" id="CHEBI:145989"/>
        <dbReference type="EC" id="2.5.1.19"/>
    </reaction>
    <physiologicalReaction direction="left-to-right" evidence="8">
        <dbReference type="Rhea" id="RHEA:21257"/>
    </physiologicalReaction>
</comment>
<dbReference type="InterPro" id="IPR023193">
    <property type="entry name" value="EPSP_synthase_CS"/>
</dbReference>
<dbReference type="InterPro" id="IPR006264">
    <property type="entry name" value="EPSP_synthase"/>
</dbReference>
<comment type="caution">
    <text evidence="9">Lacks conserved residue(s) required for the propagation of feature annotation.</text>
</comment>
<evidence type="ECO:0000259" key="10">
    <source>
        <dbReference type="Pfam" id="PF00275"/>
    </source>
</evidence>